<dbReference type="KEGG" id="celz:E5225_17155"/>
<dbReference type="RefSeq" id="WP_135972163.1">
    <property type="nucleotide sequence ID" value="NZ_CP039291.1"/>
</dbReference>
<name>A0A4P7SQJ1_9CELL</name>
<dbReference type="Proteomes" id="UP000296469">
    <property type="component" value="Chromosome"/>
</dbReference>
<evidence type="ECO:0000256" key="1">
    <source>
        <dbReference type="SAM" id="MobiDB-lite"/>
    </source>
</evidence>
<accession>A0A4P7SQJ1</accession>
<dbReference type="EMBL" id="CP039291">
    <property type="protein sequence ID" value="QCB95033.1"/>
    <property type="molecule type" value="Genomic_DNA"/>
</dbReference>
<gene>
    <name evidence="2" type="ORF">E5225_17155</name>
</gene>
<feature type="region of interest" description="Disordered" evidence="1">
    <location>
        <begin position="191"/>
        <end position="219"/>
    </location>
</feature>
<protein>
    <submittedName>
        <fullName evidence="2">Uncharacterized protein</fullName>
    </submittedName>
</protein>
<dbReference type="OrthoDB" id="4045431at2"/>
<reference evidence="2 3" key="1">
    <citation type="submission" date="2019-04" db="EMBL/GenBank/DDBJ databases">
        <title>Isolation and identification of Cellulomonas shaoxiangyii sp. Nov. isolated from feces of the Tibetan antelopes (Pantholops hodgsonii) in the Qinghai-Tibet plateau of China.</title>
        <authorList>
            <person name="Tian Z."/>
        </authorList>
    </citation>
    <scope>NUCLEOTIDE SEQUENCE [LARGE SCALE GENOMIC DNA]</scope>
    <source>
        <strain evidence="2 3">Z28</strain>
    </source>
</reference>
<sequence length="242" mass="26607">MHQLIRDRHERLEDSVPPGAAEGSELSLDDRALAPYLLSGLIRASMVQSLDHLDAHRGLMEDAQRTHVWAEYTLMRAALETACTAVWLVTPDEPEERRFRLLRLAAKDINDSKDAAKLHRTEPASGRTHKERLDEVKALAPAERRAEVGASLGYRGIVRAAAPAADVEPDFLELQWRILSGLTHGAQWATLGCSTGPPRRLPSMASRTSASPARPRPSRFTGLQQACLLTGKPCTSPDDLRG</sequence>
<organism evidence="2 3">
    <name type="scientific">Cellulomonas shaoxiangyii</name>
    <dbReference type="NCBI Taxonomy" id="2566013"/>
    <lineage>
        <taxon>Bacteria</taxon>
        <taxon>Bacillati</taxon>
        <taxon>Actinomycetota</taxon>
        <taxon>Actinomycetes</taxon>
        <taxon>Micrococcales</taxon>
        <taxon>Cellulomonadaceae</taxon>
        <taxon>Cellulomonas</taxon>
    </lineage>
</organism>
<evidence type="ECO:0000313" key="2">
    <source>
        <dbReference type="EMBL" id="QCB95033.1"/>
    </source>
</evidence>
<feature type="compositionally biased region" description="Basic and acidic residues" evidence="1">
    <location>
        <begin position="1"/>
        <end position="14"/>
    </location>
</feature>
<proteinExistence type="predicted"/>
<dbReference type="AlphaFoldDB" id="A0A4P7SQJ1"/>
<keyword evidence="3" id="KW-1185">Reference proteome</keyword>
<feature type="region of interest" description="Disordered" evidence="1">
    <location>
        <begin position="1"/>
        <end position="24"/>
    </location>
</feature>
<evidence type="ECO:0000313" key="3">
    <source>
        <dbReference type="Proteomes" id="UP000296469"/>
    </source>
</evidence>